<reference evidence="10 11" key="1">
    <citation type="journal article" date="2016" name="Environ. Microbiol.">
        <title>Genomic resolution of a cold subsurface aquifer community provides metabolic insights for novel microbes adapted to high CO concentrations.</title>
        <authorList>
            <person name="Probst A.J."/>
            <person name="Castelle C.J."/>
            <person name="Singh A."/>
            <person name="Brown C.T."/>
            <person name="Anantharaman K."/>
            <person name="Sharon I."/>
            <person name="Hug L.A."/>
            <person name="Burstein D."/>
            <person name="Emerson J.B."/>
            <person name="Thomas B.C."/>
            <person name="Banfield J.F."/>
        </authorList>
    </citation>
    <scope>NUCLEOTIDE SEQUENCE [LARGE SCALE GENOMIC DNA]</scope>
    <source>
        <strain evidence="10">CG2_30_40_21</strain>
    </source>
</reference>
<evidence type="ECO:0000256" key="3">
    <source>
        <dbReference type="ARBA" id="ARBA00022475"/>
    </source>
</evidence>
<proteinExistence type="predicted"/>
<sequence>MLLSTLVGSIFYSLINLDTTAIAQTMISRPIVISPLIGAVIGLLNGDVVIGAKVGVIIGVLLEFFWISLLPLGSSVPPNATISSSVATVVVCYLSLGVQIEPYLITTGLVYGVCCGYVGGRTDTWLRALNAKLVKKAEPFVEKGELSVINRLNLQAIGVSILVNTLLCAALILTGITLLPAIIKCFPQEVLSALRSALWLFLLVCMGIALESFVTKKTIFYFGAMWVVGAVIISRL</sequence>
<dbReference type="AlphaFoldDB" id="A0A1J5E4W8"/>
<name>A0A1J5E4W8_9BACT</name>
<evidence type="ECO:0008006" key="12">
    <source>
        <dbReference type="Google" id="ProtNLM"/>
    </source>
</evidence>
<feature type="transmembrane region" description="Helical" evidence="9">
    <location>
        <begin position="156"/>
        <end position="181"/>
    </location>
</feature>
<keyword evidence="6 9" id="KW-0812">Transmembrane</keyword>
<dbReference type="GO" id="GO:0005886">
    <property type="term" value="C:plasma membrane"/>
    <property type="evidence" value="ECO:0007669"/>
    <property type="project" value="UniProtKB-SubCell"/>
</dbReference>
<dbReference type="EMBL" id="MNYI01000043">
    <property type="protein sequence ID" value="OIP42627.1"/>
    <property type="molecule type" value="Genomic_DNA"/>
</dbReference>
<evidence type="ECO:0000256" key="4">
    <source>
        <dbReference type="ARBA" id="ARBA00022597"/>
    </source>
</evidence>
<evidence type="ECO:0000313" key="10">
    <source>
        <dbReference type="EMBL" id="OIP42627.1"/>
    </source>
</evidence>
<keyword evidence="8 9" id="KW-0472">Membrane</keyword>
<evidence type="ECO:0000256" key="1">
    <source>
        <dbReference type="ARBA" id="ARBA00004651"/>
    </source>
</evidence>
<accession>A0A1J5E4W8</accession>
<dbReference type="STRING" id="1817895.AUJ95_01505"/>
<organism evidence="10 11">
    <name type="scientific">Candidatus Desantisbacteria bacterium CG2_30_40_21</name>
    <dbReference type="NCBI Taxonomy" id="1817895"/>
    <lineage>
        <taxon>Bacteria</taxon>
        <taxon>Candidatus Desantisiibacteriota</taxon>
    </lineage>
</organism>
<evidence type="ECO:0000313" key="11">
    <source>
        <dbReference type="Proteomes" id="UP000183085"/>
    </source>
</evidence>
<keyword evidence="4" id="KW-0762">Sugar transport</keyword>
<keyword evidence="3" id="KW-1003">Cell membrane</keyword>
<evidence type="ECO:0000256" key="5">
    <source>
        <dbReference type="ARBA" id="ARBA00022683"/>
    </source>
</evidence>
<keyword evidence="2" id="KW-0813">Transport</keyword>
<evidence type="ECO:0000256" key="7">
    <source>
        <dbReference type="ARBA" id="ARBA00022989"/>
    </source>
</evidence>
<feature type="transmembrane region" description="Helical" evidence="9">
    <location>
        <begin position="193"/>
        <end position="213"/>
    </location>
</feature>
<keyword evidence="7 9" id="KW-1133">Transmembrane helix</keyword>
<dbReference type="Pfam" id="PF03609">
    <property type="entry name" value="EII-Sor"/>
    <property type="match status" value="1"/>
</dbReference>
<evidence type="ECO:0000256" key="8">
    <source>
        <dbReference type="ARBA" id="ARBA00023136"/>
    </source>
</evidence>
<evidence type="ECO:0000256" key="2">
    <source>
        <dbReference type="ARBA" id="ARBA00022448"/>
    </source>
</evidence>
<evidence type="ECO:0000256" key="9">
    <source>
        <dbReference type="SAM" id="Phobius"/>
    </source>
</evidence>
<dbReference type="GO" id="GO:0009401">
    <property type="term" value="P:phosphoenolpyruvate-dependent sugar phosphotransferase system"/>
    <property type="evidence" value="ECO:0007669"/>
    <property type="project" value="UniProtKB-KW"/>
</dbReference>
<gene>
    <name evidence="10" type="ORF">AUJ95_01505</name>
</gene>
<feature type="transmembrane region" description="Helical" evidence="9">
    <location>
        <begin position="27"/>
        <end position="44"/>
    </location>
</feature>
<feature type="transmembrane region" description="Helical" evidence="9">
    <location>
        <begin position="56"/>
        <end position="74"/>
    </location>
</feature>
<evidence type="ECO:0000256" key="6">
    <source>
        <dbReference type="ARBA" id="ARBA00022692"/>
    </source>
</evidence>
<dbReference type="Proteomes" id="UP000183085">
    <property type="component" value="Unassembled WGS sequence"/>
</dbReference>
<keyword evidence="5" id="KW-0598">Phosphotransferase system</keyword>
<comment type="subcellular location">
    <subcellularLocation>
        <location evidence="1">Cell membrane</location>
        <topology evidence="1">Multi-pass membrane protein</topology>
    </subcellularLocation>
</comment>
<protein>
    <recommendedName>
        <fullName evidence="12">PTS sugar transporter subunit IIC</fullName>
    </recommendedName>
</protein>
<feature type="transmembrane region" description="Helical" evidence="9">
    <location>
        <begin position="103"/>
        <end position="120"/>
    </location>
</feature>
<dbReference type="InterPro" id="IPR004700">
    <property type="entry name" value="PTS_IIC_man"/>
</dbReference>
<comment type="caution">
    <text evidence="10">The sequence shown here is derived from an EMBL/GenBank/DDBJ whole genome shotgun (WGS) entry which is preliminary data.</text>
</comment>